<name>A0A160T2A3_9CHLR</name>
<dbReference type="EMBL" id="LN890655">
    <property type="protein sequence ID" value="CUS03008.2"/>
    <property type="molecule type" value="Genomic_DNA"/>
</dbReference>
<organism evidence="1 2">
    <name type="scientific">Candidatus Promineifilum breve</name>
    <dbReference type="NCBI Taxonomy" id="1806508"/>
    <lineage>
        <taxon>Bacteria</taxon>
        <taxon>Bacillati</taxon>
        <taxon>Chloroflexota</taxon>
        <taxon>Ardenticatenia</taxon>
        <taxon>Candidatus Promineifilales</taxon>
        <taxon>Candidatus Promineifilaceae</taxon>
        <taxon>Candidatus Promineifilum</taxon>
    </lineage>
</organism>
<dbReference type="KEGG" id="pbf:CFX0092_A1130"/>
<reference evidence="1" key="1">
    <citation type="submission" date="2016-01" db="EMBL/GenBank/DDBJ databases">
        <authorList>
            <person name="Mcilroy J.S."/>
            <person name="Karst M S."/>
            <person name="Albertsen M."/>
        </authorList>
    </citation>
    <scope>NUCLEOTIDE SEQUENCE</scope>
    <source>
        <strain evidence="1">Cfx-K</strain>
    </source>
</reference>
<protein>
    <submittedName>
        <fullName evidence="1">Uncharacterized protein</fullName>
    </submittedName>
</protein>
<sequence>MLTHAAGRGILLASHILRNRAVGRNKAPSIDLKRIIVDPIVLPYLTDSPFFNCVCIDGRFLTREPGTPVGAGGAYIEKAKPFKPLFAIN</sequence>
<dbReference type="AlphaFoldDB" id="A0A160T2A3"/>
<accession>A0A160T2A3</accession>
<evidence type="ECO:0000313" key="1">
    <source>
        <dbReference type="EMBL" id="CUS03008.2"/>
    </source>
</evidence>
<dbReference type="Proteomes" id="UP000215027">
    <property type="component" value="Chromosome I"/>
</dbReference>
<evidence type="ECO:0000313" key="2">
    <source>
        <dbReference type="Proteomes" id="UP000215027"/>
    </source>
</evidence>
<keyword evidence="2" id="KW-1185">Reference proteome</keyword>
<proteinExistence type="predicted"/>
<gene>
    <name evidence="1" type="ORF">CFX0092_A1130</name>
</gene>